<dbReference type="InterPro" id="IPR020046">
    <property type="entry name" value="5-3_exonucl_a-hlix_arch_N"/>
</dbReference>
<dbReference type="CDD" id="cd06139">
    <property type="entry name" value="DNA_polA_I_Ecoli_like_exo"/>
    <property type="match status" value="1"/>
</dbReference>
<dbReference type="NCBIfam" id="TIGR00593">
    <property type="entry name" value="pola"/>
    <property type="match status" value="1"/>
</dbReference>
<dbReference type="GO" id="GO:0008409">
    <property type="term" value="F:5'-3' exonuclease activity"/>
    <property type="evidence" value="ECO:0007669"/>
    <property type="project" value="UniProtKB-UniRule"/>
</dbReference>
<dbReference type="Gene3D" id="3.30.420.10">
    <property type="entry name" value="Ribonuclease H-like superfamily/Ribonuclease H"/>
    <property type="match status" value="1"/>
</dbReference>
<dbReference type="PANTHER" id="PTHR10133:SF27">
    <property type="entry name" value="DNA POLYMERASE NU"/>
    <property type="match status" value="1"/>
</dbReference>
<evidence type="ECO:0000256" key="14">
    <source>
        <dbReference type="ARBA" id="ARBA00049244"/>
    </source>
</evidence>
<dbReference type="InterPro" id="IPR012337">
    <property type="entry name" value="RNaseH-like_sf"/>
</dbReference>
<dbReference type="AlphaFoldDB" id="A0AAU8G9H1"/>
<dbReference type="SUPFAM" id="SSF47807">
    <property type="entry name" value="5' to 3' exonuclease, C-terminal subdomain"/>
    <property type="match status" value="1"/>
</dbReference>
<dbReference type="GO" id="GO:0006302">
    <property type="term" value="P:double-strand break repair"/>
    <property type="evidence" value="ECO:0007669"/>
    <property type="project" value="TreeGrafter"/>
</dbReference>
<evidence type="ECO:0000259" key="19">
    <source>
        <dbReference type="SMART" id="SM00482"/>
    </source>
</evidence>
<dbReference type="InterPro" id="IPR008918">
    <property type="entry name" value="HhH2"/>
</dbReference>
<dbReference type="GO" id="GO:0003677">
    <property type="term" value="F:DNA binding"/>
    <property type="evidence" value="ECO:0007669"/>
    <property type="project" value="UniProtKB-UniRule"/>
</dbReference>
<keyword evidence="8 16" id="KW-0227">DNA damage</keyword>
<evidence type="ECO:0000256" key="16">
    <source>
        <dbReference type="RuleBase" id="RU004460"/>
    </source>
</evidence>
<evidence type="ECO:0000313" key="20">
    <source>
        <dbReference type="EMBL" id="XCH33345.1"/>
    </source>
</evidence>
<dbReference type="GO" id="GO:0003887">
    <property type="term" value="F:DNA-directed DNA polymerase activity"/>
    <property type="evidence" value="ECO:0007669"/>
    <property type="project" value="UniProtKB-UniRule"/>
</dbReference>
<dbReference type="InterPro" id="IPR019760">
    <property type="entry name" value="DNA-dir_DNA_pol_A_CS"/>
</dbReference>
<comment type="catalytic activity">
    <reaction evidence="14 16">
        <text>DNA(n) + a 2'-deoxyribonucleoside 5'-triphosphate = DNA(n+1) + diphosphate</text>
        <dbReference type="Rhea" id="RHEA:22508"/>
        <dbReference type="Rhea" id="RHEA-COMP:17339"/>
        <dbReference type="Rhea" id="RHEA-COMP:17340"/>
        <dbReference type="ChEBI" id="CHEBI:33019"/>
        <dbReference type="ChEBI" id="CHEBI:61560"/>
        <dbReference type="ChEBI" id="CHEBI:173112"/>
        <dbReference type="EC" id="2.7.7.7"/>
    </reaction>
</comment>
<accession>A0AAU8G9H1</accession>
<dbReference type="PRINTS" id="PR00868">
    <property type="entry name" value="DNAPOLI"/>
</dbReference>
<dbReference type="InterPro" id="IPR018320">
    <property type="entry name" value="DNA_polymerase_1"/>
</dbReference>
<keyword evidence="6 16" id="KW-0235">DNA replication</keyword>
<dbReference type="RefSeq" id="WP_353714586.1">
    <property type="nucleotide sequence ID" value="NZ_CP159307.1"/>
</dbReference>
<dbReference type="InterPro" id="IPR043502">
    <property type="entry name" value="DNA/RNA_pol_sf"/>
</dbReference>
<dbReference type="Gene3D" id="3.30.70.370">
    <property type="match status" value="1"/>
</dbReference>
<dbReference type="InterPro" id="IPR001098">
    <property type="entry name" value="DNA-dir_DNA_pol_A_palm_dom"/>
</dbReference>
<dbReference type="SUPFAM" id="SSF88723">
    <property type="entry name" value="PIN domain-like"/>
    <property type="match status" value="1"/>
</dbReference>
<dbReference type="PROSITE" id="PS00447">
    <property type="entry name" value="DNA_POLYMERASE_A"/>
    <property type="match status" value="1"/>
</dbReference>
<evidence type="ECO:0000256" key="13">
    <source>
        <dbReference type="ARBA" id="ARBA00023204"/>
    </source>
</evidence>
<dbReference type="InterPro" id="IPR002421">
    <property type="entry name" value="5-3_exonuclease"/>
</dbReference>
<keyword evidence="7" id="KW-0540">Nuclease</keyword>
<organism evidence="20">
    <name type="scientific">Dehalogenimonas sp. 4OHTPN</name>
    <dbReference type="NCBI Taxonomy" id="3166643"/>
    <lineage>
        <taxon>Bacteria</taxon>
        <taxon>Bacillati</taxon>
        <taxon>Chloroflexota</taxon>
        <taxon>Dehalococcoidia</taxon>
        <taxon>Dehalococcoidales</taxon>
        <taxon>Dehalococcoidaceae</taxon>
        <taxon>Dehalogenimonas</taxon>
    </lineage>
</organism>
<dbReference type="InterPro" id="IPR036397">
    <property type="entry name" value="RNaseH_sf"/>
</dbReference>
<evidence type="ECO:0000256" key="1">
    <source>
        <dbReference type="ARBA" id="ARBA00007705"/>
    </source>
</evidence>
<dbReference type="GO" id="GO:0008408">
    <property type="term" value="F:3'-5' exonuclease activity"/>
    <property type="evidence" value="ECO:0007669"/>
    <property type="project" value="UniProtKB-UniRule"/>
</dbReference>
<dbReference type="CDD" id="cd08637">
    <property type="entry name" value="DNA_pol_A_pol_I_C"/>
    <property type="match status" value="1"/>
</dbReference>
<dbReference type="SMART" id="SM00474">
    <property type="entry name" value="35EXOc"/>
    <property type="match status" value="1"/>
</dbReference>
<evidence type="ECO:0000256" key="10">
    <source>
        <dbReference type="ARBA" id="ARBA00022839"/>
    </source>
</evidence>
<dbReference type="Pfam" id="PF00476">
    <property type="entry name" value="DNA_pol_A"/>
    <property type="match status" value="1"/>
</dbReference>
<dbReference type="EC" id="2.7.7.7" evidence="2 15"/>
<dbReference type="FunFam" id="1.20.1060.10:FF:000001">
    <property type="entry name" value="DNA polymerase I"/>
    <property type="match status" value="1"/>
</dbReference>
<dbReference type="Gene3D" id="1.20.1060.10">
    <property type="entry name" value="Taq DNA Polymerase, Chain T, domain 4"/>
    <property type="match status" value="1"/>
</dbReference>
<dbReference type="CDD" id="cd09859">
    <property type="entry name" value="PIN_53EXO"/>
    <property type="match status" value="1"/>
</dbReference>
<dbReference type="FunFam" id="1.10.150.20:FF:000003">
    <property type="entry name" value="DNA polymerase I"/>
    <property type="match status" value="1"/>
</dbReference>
<evidence type="ECO:0000256" key="4">
    <source>
        <dbReference type="ARBA" id="ARBA00022679"/>
    </source>
</evidence>
<dbReference type="InterPro" id="IPR029060">
    <property type="entry name" value="PIN-like_dom_sf"/>
</dbReference>
<reference evidence="20" key="1">
    <citation type="submission" date="2024-06" db="EMBL/GenBank/DDBJ databases">
        <title>A Novel Isolate, Dehalogenimonas sp. Strain 4OHTPN, Dechlorinates Aromatic 4 Hydroxy chlorothalonil by a Novel Reductive Dehalogenase.</title>
        <authorList>
            <person name="Liu G."/>
        </authorList>
    </citation>
    <scope>NUCLEOTIDE SEQUENCE</scope>
    <source>
        <strain evidence="20">4OHTPN</strain>
    </source>
</reference>
<dbReference type="Gene3D" id="3.40.50.1010">
    <property type="entry name" value="5'-nuclease"/>
    <property type="match status" value="1"/>
</dbReference>
<dbReference type="NCBIfam" id="NF004397">
    <property type="entry name" value="PRK05755.1"/>
    <property type="match status" value="1"/>
</dbReference>
<evidence type="ECO:0000256" key="12">
    <source>
        <dbReference type="ARBA" id="ARBA00023125"/>
    </source>
</evidence>
<feature type="domain" description="DNA-directed DNA polymerase family A palm" evidence="19">
    <location>
        <begin position="693"/>
        <end position="899"/>
    </location>
</feature>
<dbReference type="SMART" id="SM00279">
    <property type="entry name" value="HhH2"/>
    <property type="match status" value="1"/>
</dbReference>
<dbReference type="InterPro" id="IPR036279">
    <property type="entry name" value="5-3_exonuclease_C_sf"/>
</dbReference>
<evidence type="ECO:0000259" key="17">
    <source>
        <dbReference type="SMART" id="SM00474"/>
    </source>
</evidence>
<keyword evidence="9 16" id="KW-0378">Hydrolase</keyword>
<sequence>MSKPRLVLFDASALVHRAFHAFAHGRQLTVSKTGEVTSAVFGFANILLKVLSDLKPDCYAIAFDRKGPTFRHEMAEEYKAHRPPTPPELTAQMSRVRQLVDAFDMPVFEQQGFEADDLLGTLARRAEAAGAEVVIVTGDADAMQLVDDEVKVLYPRPGGTFSDTILYDVAAVAGKFGVPPNRVADYKALVGDTSDNISGVPGIGPKTAVKLLGEWDGIDEIYKNIELVRPEKTRELLRKEEAVARRSLKLATIVTDLPIEFDIEACRIERFENTKVIPLLRELEFTSLIARLPKIGGEAATTGRATLASHVQRMAAPATPGGRPSGSPLPMAPLPPSVECQYALVDTAEKLAEVARKLAKAARFALDTETTGLDTLTSELVGLSVALAPGDAYYLPVGHVGVEGAQLELSEVKKALGPVLTDRKIAKIAHNAKFDLQILQTAGFTFAGLEFDTMLAAHLLGEKAPGLKNLASTRLGVEMTPITEFIGDGKSQICISRCGLRQTADYACADADMTFRLAEQLEPQLKEQNQWKLFAEVEMPLVPVIMDMERAGIALDTERLGKMSVDLGGQLKAIENDIYAMAGHEFNIASPKQLGDVLFGELKLPVGRKTKTGYCTDAAVLDELKDEHAIVRKILEYRTLAKLKSTYVDVLPGMVSTCDGRLHTSFNQARTATGRLSSSDPNLQNIPVRGDLGREIRKAFVAPPGHLLLAADYSQIDLRALAHLSGDADLITAFKADEDIHTATAMRLYDVPREAVTKEMRRFAKTVNFGVIYGMSDYGLEQATEMSRQESQKFIATYFERYPGVAAYLAATKEQARSRGYVETILGRRRYIPDITASNRQVREAAERMAINMPVQGTSADIIKVAMLDVCREMKERKLQSRLLLQVHDELIFEVPQYELIHMSELAPRLMAAAIKLSVPLKVDLKYGANWGEME</sequence>
<dbReference type="PANTHER" id="PTHR10133">
    <property type="entry name" value="DNA POLYMERASE I"/>
    <property type="match status" value="1"/>
</dbReference>
<proteinExistence type="inferred from homology"/>
<keyword evidence="4 16" id="KW-0808">Transferase</keyword>
<keyword evidence="5 16" id="KW-0548">Nucleotidyltransferase</keyword>
<dbReference type="FunFam" id="1.10.150.20:FF:000002">
    <property type="entry name" value="DNA polymerase I"/>
    <property type="match status" value="1"/>
</dbReference>
<evidence type="ECO:0000256" key="6">
    <source>
        <dbReference type="ARBA" id="ARBA00022705"/>
    </source>
</evidence>
<keyword evidence="12 16" id="KW-0238">DNA-binding</keyword>
<evidence type="ECO:0000256" key="3">
    <source>
        <dbReference type="ARBA" id="ARBA00020311"/>
    </source>
</evidence>
<comment type="function">
    <text evidence="16">In addition to polymerase activity, this DNA polymerase exhibits 3'-5' and 5'-3' exonuclease activity.</text>
</comment>
<keyword evidence="11 16" id="KW-0239">DNA-directed DNA polymerase</keyword>
<dbReference type="SMART" id="SM00475">
    <property type="entry name" value="53EXOc"/>
    <property type="match status" value="1"/>
</dbReference>
<dbReference type="SMART" id="SM00482">
    <property type="entry name" value="POLAc"/>
    <property type="match status" value="1"/>
</dbReference>
<keyword evidence="10 16" id="KW-0269">Exonuclease</keyword>
<evidence type="ECO:0000256" key="11">
    <source>
        <dbReference type="ARBA" id="ARBA00022932"/>
    </source>
</evidence>
<dbReference type="Pfam" id="PF01612">
    <property type="entry name" value="DNA_pol_A_exo1"/>
    <property type="match status" value="1"/>
</dbReference>
<evidence type="ECO:0000256" key="2">
    <source>
        <dbReference type="ARBA" id="ARBA00012417"/>
    </source>
</evidence>
<evidence type="ECO:0000256" key="5">
    <source>
        <dbReference type="ARBA" id="ARBA00022695"/>
    </source>
</evidence>
<evidence type="ECO:0000259" key="18">
    <source>
        <dbReference type="SMART" id="SM00475"/>
    </source>
</evidence>
<evidence type="ECO:0000256" key="15">
    <source>
        <dbReference type="NCBIfam" id="TIGR00593"/>
    </source>
</evidence>
<comment type="similarity">
    <text evidence="1 16">Belongs to the DNA polymerase type-A family.</text>
</comment>
<dbReference type="InterPro" id="IPR020045">
    <property type="entry name" value="DNA_polI_H3TH"/>
</dbReference>
<dbReference type="Gene3D" id="1.10.150.20">
    <property type="entry name" value="5' to 3' exonuclease, C-terminal subdomain"/>
    <property type="match status" value="2"/>
</dbReference>
<keyword evidence="13 16" id="KW-0234">DNA repair</keyword>
<dbReference type="SUPFAM" id="SSF53098">
    <property type="entry name" value="Ribonuclease H-like"/>
    <property type="match status" value="1"/>
</dbReference>
<evidence type="ECO:0000256" key="8">
    <source>
        <dbReference type="ARBA" id="ARBA00022763"/>
    </source>
</evidence>
<dbReference type="SUPFAM" id="SSF56672">
    <property type="entry name" value="DNA/RNA polymerases"/>
    <property type="match status" value="1"/>
</dbReference>
<dbReference type="CDD" id="cd09898">
    <property type="entry name" value="H3TH_53EXO"/>
    <property type="match status" value="1"/>
</dbReference>
<protein>
    <recommendedName>
        <fullName evidence="3 15">DNA polymerase I</fullName>
        <ecNumber evidence="2 15">2.7.7.7</ecNumber>
    </recommendedName>
</protein>
<evidence type="ECO:0000256" key="7">
    <source>
        <dbReference type="ARBA" id="ARBA00022722"/>
    </source>
</evidence>
<dbReference type="GO" id="GO:0006261">
    <property type="term" value="P:DNA-templated DNA replication"/>
    <property type="evidence" value="ECO:0007669"/>
    <property type="project" value="UniProtKB-UniRule"/>
</dbReference>
<feature type="domain" description="5'-3' exonuclease" evidence="18">
    <location>
        <begin position="2"/>
        <end position="269"/>
    </location>
</feature>
<gene>
    <name evidence="16 20" type="primary">polA</name>
    <name evidence="20" type="ORF">ABV300_00275</name>
</gene>
<dbReference type="InterPro" id="IPR002298">
    <property type="entry name" value="DNA_polymerase_A"/>
</dbReference>
<dbReference type="Pfam" id="PF02739">
    <property type="entry name" value="5_3_exonuc_N"/>
    <property type="match status" value="1"/>
</dbReference>
<dbReference type="EMBL" id="CP159307">
    <property type="protein sequence ID" value="XCH33345.1"/>
    <property type="molecule type" value="Genomic_DNA"/>
</dbReference>
<name>A0AAU8G9H1_9CHLR</name>
<dbReference type="InterPro" id="IPR002562">
    <property type="entry name" value="3'-5'_exonuclease_dom"/>
</dbReference>
<feature type="domain" description="3'-5' exonuclease" evidence="17">
    <location>
        <begin position="342"/>
        <end position="526"/>
    </location>
</feature>
<dbReference type="Pfam" id="PF01367">
    <property type="entry name" value="5_3_exonuc"/>
    <property type="match status" value="1"/>
</dbReference>
<evidence type="ECO:0000256" key="9">
    <source>
        <dbReference type="ARBA" id="ARBA00022801"/>
    </source>
</evidence>